<dbReference type="EMBL" id="RJKE01000001">
    <property type="protein sequence ID" value="ROO85792.1"/>
    <property type="molecule type" value="Genomic_DNA"/>
</dbReference>
<dbReference type="InterPro" id="IPR030678">
    <property type="entry name" value="Peptide/Ni-bd"/>
</dbReference>
<dbReference type="GO" id="GO:1904680">
    <property type="term" value="F:peptide transmembrane transporter activity"/>
    <property type="evidence" value="ECO:0007669"/>
    <property type="project" value="TreeGrafter"/>
</dbReference>
<organism evidence="7 8">
    <name type="scientific">Actinocorallia herbida</name>
    <dbReference type="NCBI Taxonomy" id="58109"/>
    <lineage>
        <taxon>Bacteria</taxon>
        <taxon>Bacillati</taxon>
        <taxon>Actinomycetota</taxon>
        <taxon>Actinomycetes</taxon>
        <taxon>Streptosporangiales</taxon>
        <taxon>Thermomonosporaceae</taxon>
        <taxon>Actinocorallia</taxon>
    </lineage>
</organism>
<dbReference type="GO" id="GO:0015833">
    <property type="term" value="P:peptide transport"/>
    <property type="evidence" value="ECO:0007669"/>
    <property type="project" value="TreeGrafter"/>
</dbReference>
<reference evidence="7 8" key="1">
    <citation type="submission" date="2018-11" db="EMBL/GenBank/DDBJ databases">
        <title>Sequencing the genomes of 1000 actinobacteria strains.</title>
        <authorList>
            <person name="Klenk H.-P."/>
        </authorList>
    </citation>
    <scope>NUCLEOTIDE SEQUENCE [LARGE SCALE GENOMIC DNA]</scope>
    <source>
        <strain evidence="7 8">DSM 44254</strain>
    </source>
</reference>
<dbReference type="PROSITE" id="PS01040">
    <property type="entry name" value="SBP_BACTERIAL_5"/>
    <property type="match status" value="1"/>
</dbReference>
<keyword evidence="8" id="KW-1185">Reference proteome</keyword>
<dbReference type="InterPro" id="IPR000914">
    <property type="entry name" value="SBP_5_dom"/>
</dbReference>
<evidence type="ECO:0000256" key="1">
    <source>
        <dbReference type="ARBA" id="ARBA00004193"/>
    </source>
</evidence>
<dbReference type="InterPro" id="IPR023765">
    <property type="entry name" value="SBP_5_CS"/>
</dbReference>
<dbReference type="PANTHER" id="PTHR30290:SF10">
    <property type="entry name" value="PERIPLASMIC OLIGOPEPTIDE-BINDING PROTEIN-RELATED"/>
    <property type="match status" value="1"/>
</dbReference>
<dbReference type="CDD" id="cd08492">
    <property type="entry name" value="PBP2_NikA_DppA_OppA_like_15"/>
    <property type="match status" value="1"/>
</dbReference>
<comment type="caution">
    <text evidence="7">The sequence shown here is derived from an EMBL/GenBank/DDBJ whole genome shotgun (WGS) entry which is preliminary data.</text>
</comment>
<dbReference type="AlphaFoldDB" id="A0A3N1CWW8"/>
<feature type="chain" id="PRO_5038794910" evidence="5">
    <location>
        <begin position="23"/>
        <end position="548"/>
    </location>
</feature>
<dbReference type="PROSITE" id="PS51257">
    <property type="entry name" value="PROKAR_LIPOPROTEIN"/>
    <property type="match status" value="1"/>
</dbReference>
<dbReference type="Gene3D" id="3.10.105.10">
    <property type="entry name" value="Dipeptide-binding Protein, Domain 3"/>
    <property type="match status" value="1"/>
</dbReference>
<proteinExistence type="inferred from homology"/>
<sequence length="548" mass="59255">MNLSRPASVLAVLLALTLSACASGEDTGGAAETSAPVKGGEVIYAVDTEPLSFDVHVSQQDITASILRNVFDSLVSLDAEGEFQPWLAESWEVSDDLKTYTFKLRKDVKFTDGTPFDAEAVKVNFDRIHDPKTKSQLAASLLGPYTGTEVVDASTAKVSFSAPFAPFLQAASTAYLGFYSPKTIKENGEHLSAGGTVGVSTGPFVFSSYTKGQSATFTRNEAYAWAPKGAANTGAPYLDKLTVRFLPEASVRVGALTSGQVHVAAAVPPADAAGVSGNAALALETRDYPGSNYNLYLNTSRPPFDDLKVRKALQQGIDIDTDVKNLHFGRFKRAWSPLSPVTPTYDKSLENTWPYDPEAAGRLLDEAGWTQRDAEGYRTKNGERLVVEWPALPAQYVREQRDILAQAFQADLKKIGVEVVREKLDVASHIAAVYGGKADATDYSWARFEPDVLWLLFNGASEPAKGGANTTFLKDAQLTEWTDKGRTTLDKAVRDDLYGKVQKRAVELALVIPLYTQSAVLGRSKSVGGLAFDANAWPQFQGVWRTGA</sequence>
<evidence type="ECO:0000313" key="7">
    <source>
        <dbReference type="EMBL" id="ROO85792.1"/>
    </source>
</evidence>
<dbReference type="GO" id="GO:0043190">
    <property type="term" value="C:ATP-binding cassette (ABC) transporter complex"/>
    <property type="evidence" value="ECO:0007669"/>
    <property type="project" value="InterPro"/>
</dbReference>
<dbReference type="GO" id="GO:0042597">
    <property type="term" value="C:periplasmic space"/>
    <property type="evidence" value="ECO:0007669"/>
    <property type="project" value="UniProtKB-ARBA"/>
</dbReference>
<dbReference type="Pfam" id="PF00496">
    <property type="entry name" value="SBP_bac_5"/>
    <property type="match status" value="1"/>
</dbReference>
<dbReference type="RefSeq" id="WP_123665252.1">
    <property type="nucleotide sequence ID" value="NZ_RJKE01000001.1"/>
</dbReference>
<comment type="subcellular location">
    <subcellularLocation>
        <location evidence="1">Cell membrane</location>
        <topology evidence="1">Lipid-anchor</topology>
    </subcellularLocation>
</comment>
<evidence type="ECO:0000259" key="6">
    <source>
        <dbReference type="Pfam" id="PF00496"/>
    </source>
</evidence>
<name>A0A3N1CWW8_9ACTN</name>
<evidence type="ECO:0000313" key="8">
    <source>
        <dbReference type="Proteomes" id="UP000272400"/>
    </source>
</evidence>
<dbReference type="PANTHER" id="PTHR30290">
    <property type="entry name" value="PERIPLASMIC BINDING COMPONENT OF ABC TRANSPORTER"/>
    <property type="match status" value="1"/>
</dbReference>
<comment type="similarity">
    <text evidence="2">Belongs to the bacterial solute-binding protein 5 family.</text>
</comment>
<evidence type="ECO:0000256" key="5">
    <source>
        <dbReference type="SAM" id="SignalP"/>
    </source>
</evidence>
<dbReference type="Gene3D" id="3.40.190.10">
    <property type="entry name" value="Periplasmic binding protein-like II"/>
    <property type="match status" value="1"/>
</dbReference>
<dbReference type="PIRSF" id="PIRSF002741">
    <property type="entry name" value="MppA"/>
    <property type="match status" value="1"/>
</dbReference>
<dbReference type="Proteomes" id="UP000272400">
    <property type="component" value="Unassembled WGS sequence"/>
</dbReference>
<feature type="domain" description="Solute-binding protein family 5" evidence="6">
    <location>
        <begin position="82"/>
        <end position="456"/>
    </location>
</feature>
<dbReference type="SUPFAM" id="SSF53850">
    <property type="entry name" value="Periplasmic binding protein-like II"/>
    <property type="match status" value="1"/>
</dbReference>
<keyword evidence="3" id="KW-0813">Transport</keyword>
<dbReference type="InterPro" id="IPR039424">
    <property type="entry name" value="SBP_5"/>
</dbReference>
<dbReference type="OrthoDB" id="5240629at2"/>
<evidence type="ECO:0000256" key="3">
    <source>
        <dbReference type="ARBA" id="ARBA00022448"/>
    </source>
</evidence>
<keyword evidence="4 5" id="KW-0732">Signal</keyword>
<evidence type="ECO:0000256" key="4">
    <source>
        <dbReference type="ARBA" id="ARBA00022729"/>
    </source>
</evidence>
<feature type="signal peptide" evidence="5">
    <location>
        <begin position="1"/>
        <end position="22"/>
    </location>
</feature>
<dbReference type="Gene3D" id="3.90.76.10">
    <property type="entry name" value="Dipeptide-binding Protein, Domain 1"/>
    <property type="match status" value="1"/>
</dbReference>
<protein>
    <submittedName>
        <fullName evidence="7">Peptide/nickel transport system substrate-binding protein</fullName>
    </submittedName>
</protein>
<gene>
    <name evidence="7" type="ORF">EDD29_3341</name>
</gene>
<accession>A0A3N1CWW8</accession>
<evidence type="ECO:0000256" key="2">
    <source>
        <dbReference type="ARBA" id="ARBA00005695"/>
    </source>
</evidence>